<accession>A0A5J4YSV6</accession>
<evidence type="ECO:0000256" key="10">
    <source>
        <dbReference type="PROSITE-ProRule" id="PRU00282"/>
    </source>
</evidence>
<protein>
    <submittedName>
        <fullName evidence="13">Solute carrier family 25 member 40</fullName>
    </submittedName>
</protein>
<dbReference type="Gene3D" id="1.50.40.10">
    <property type="entry name" value="Mitochondrial carrier domain"/>
    <property type="match status" value="2"/>
</dbReference>
<keyword evidence="4 10" id="KW-0812">Transmembrane</keyword>
<comment type="similarity">
    <text evidence="2 11">Belongs to the mitochondrial carrier (TC 2.A.29) family.</text>
</comment>
<evidence type="ECO:0000256" key="6">
    <source>
        <dbReference type="ARBA" id="ARBA00022792"/>
    </source>
</evidence>
<feature type="repeat" description="Solcar" evidence="10">
    <location>
        <begin position="32"/>
        <end position="143"/>
    </location>
</feature>
<keyword evidence="8" id="KW-0496">Mitochondrion</keyword>
<evidence type="ECO:0000256" key="8">
    <source>
        <dbReference type="ARBA" id="ARBA00023128"/>
    </source>
</evidence>
<dbReference type="SUPFAM" id="SSF103506">
    <property type="entry name" value="Mitochondrial carrier"/>
    <property type="match status" value="1"/>
</dbReference>
<dbReference type="InterPro" id="IPR045315">
    <property type="entry name" value="Mtm1-like"/>
</dbReference>
<feature type="repeat" description="Solcar" evidence="10">
    <location>
        <begin position="262"/>
        <end position="347"/>
    </location>
</feature>
<name>A0A5J4YSV6_PORPP</name>
<keyword evidence="7" id="KW-1133">Transmembrane helix</keyword>
<feature type="compositionally biased region" description="Basic and acidic residues" evidence="12">
    <location>
        <begin position="1"/>
        <end position="14"/>
    </location>
</feature>
<evidence type="ECO:0000256" key="11">
    <source>
        <dbReference type="RuleBase" id="RU000488"/>
    </source>
</evidence>
<dbReference type="AlphaFoldDB" id="A0A5J4YSV6"/>
<feature type="region of interest" description="Disordered" evidence="12">
    <location>
        <begin position="1"/>
        <end position="25"/>
    </location>
</feature>
<evidence type="ECO:0000256" key="7">
    <source>
        <dbReference type="ARBA" id="ARBA00022989"/>
    </source>
</evidence>
<dbReference type="GO" id="GO:1990542">
    <property type="term" value="P:mitochondrial transmembrane transport"/>
    <property type="evidence" value="ECO:0007669"/>
    <property type="project" value="InterPro"/>
</dbReference>
<dbReference type="Pfam" id="PF00153">
    <property type="entry name" value="Mito_carr"/>
    <property type="match status" value="3"/>
</dbReference>
<evidence type="ECO:0000313" key="14">
    <source>
        <dbReference type="Proteomes" id="UP000324585"/>
    </source>
</evidence>
<feature type="repeat" description="Solcar" evidence="10">
    <location>
        <begin position="157"/>
        <end position="243"/>
    </location>
</feature>
<dbReference type="OMA" id="YWWGYES"/>
<proteinExistence type="inferred from homology"/>
<keyword evidence="9 10" id="KW-0472">Membrane</keyword>
<dbReference type="PRINTS" id="PR00926">
    <property type="entry name" value="MITOCARRIER"/>
</dbReference>
<sequence>MREGEDGEKTDRDGGMGSTEGATSSRTSVSWRMLVRNALSSSVGACVTALVMTPLDVVKVRLQAHSCEPVGLGYSKVVLQQGVGSSAACVDPASHYRGVIDALVRIPRQHGVRELWRGLGTSMMLAVPTTGVYFTLYEYMMSLHANASRQDGSSSTGKATVALLAGMTARSITATLAAPLELARTRAQANSANSDAARALSYIRAVWRSDGARALFRGLGPTLVRDVPFSGIYWLLYEPLKARHGMLERMLQSVNLHKDPGRSMELYILAGSMAGMVAAATTNPADVVKTRLQANRRKGSVGVMETVRAIYSADGAVGFTRGIGARVGKVAPACAIMMASYEFLRHRLYTWETQI</sequence>
<keyword evidence="6" id="KW-0999">Mitochondrion inner membrane</keyword>
<comment type="caution">
    <text evidence="13">The sequence shown here is derived from an EMBL/GenBank/DDBJ whole genome shotgun (WGS) entry which is preliminary data.</text>
</comment>
<evidence type="ECO:0000256" key="4">
    <source>
        <dbReference type="ARBA" id="ARBA00022692"/>
    </source>
</evidence>
<keyword evidence="3 11" id="KW-0813">Transport</keyword>
<evidence type="ECO:0000256" key="2">
    <source>
        <dbReference type="ARBA" id="ARBA00006375"/>
    </source>
</evidence>
<gene>
    <name evidence="13" type="ORF">FVE85_2812</name>
</gene>
<organism evidence="13 14">
    <name type="scientific">Porphyridium purpureum</name>
    <name type="common">Red alga</name>
    <name type="synonym">Porphyridium cruentum</name>
    <dbReference type="NCBI Taxonomy" id="35688"/>
    <lineage>
        <taxon>Eukaryota</taxon>
        <taxon>Rhodophyta</taxon>
        <taxon>Bangiophyceae</taxon>
        <taxon>Porphyridiales</taxon>
        <taxon>Porphyridiaceae</taxon>
        <taxon>Porphyridium</taxon>
    </lineage>
</organism>
<comment type="subcellular location">
    <subcellularLocation>
        <location evidence="1">Mitochondrion inner membrane</location>
        <topology evidence="1">Multi-pass membrane protein</topology>
    </subcellularLocation>
</comment>
<reference evidence="14" key="1">
    <citation type="journal article" date="2019" name="Nat. Commun.">
        <title>Expansion of phycobilisome linker gene families in mesophilic red algae.</title>
        <authorList>
            <person name="Lee J."/>
            <person name="Kim D."/>
            <person name="Bhattacharya D."/>
            <person name="Yoon H.S."/>
        </authorList>
    </citation>
    <scope>NUCLEOTIDE SEQUENCE [LARGE SCALE GENOMIC DNA]</scope>
    <source>
        <strain evidence="14">CCMP 1328</strain>
    </source>
</reference>
<dbReference type="GO" id="GO:0005743">
    <property type="term" value="C:mitochondrial inner membrane"/>
    <property type="evidence" value="ECO:0007669"/>
    <property type="project" value="UniProtKB-SubCell"/>
</dbReference>
<dbReference type="InterPro" id="IPR023395">
    <property type="entry name" value="MCP_dom_sf"/>
</dbReference>
<dbReference type="InterPro" id="IPR018108">
    <property type="entry name" value="MCP_transmembrane"/>
</dbReference>
<evidence type="ECO:0000256" key="12">
    <source>
        <dbReference type="SAM" id="MobiDB-lite"/>
    </source>
</evidence>
<dbReference type="PROSITE" id="PS50920">
    <property type="entry name" value="SOLCAR"/>
    <property type="match status" value="3"/>
</dbReference>
<dbReference type="OrthoDB" id="1747031at2759"/>
<evidence type="ECO:0000256" key="3">
    <source>
        <dbReference type="ARBA" id="ARBA00022448"/>
    </source>
</evidence>
<keyword evidence="14" id="KW-1185">Reference proteome</keyword>
<dbReference type="Proteomes" id="UP000324585">
    <property type="component" value="Unassembled WGS sequence"/>
</dbReference>
<evidence type="ECO:0000313" key="13">
    <source>
        <dbReference type="EMBL" id="KAA8494571.1"/>
    </source>
</evidence>
<dbReference type="PANTHER" id="PTHR45760">
    <property type="entry name" value="FI19922P1-RELATED"/>
    <property type="match status" value="1"/>
</dbReference>
<dbReference type="EMBL" id="VRMN01000004">
    <property type="protein sequence ID" value="KAA8494571.1"/>
    <property type="molecule type" value="Genomic_DNA"/>
</dbReference>
<evidence type="ECO:0000256" key="1">
    <source>
        <dbReference type="ARBA" id="ARBA00004448"/>
    </source>
</evidence>
<dbReference type="InterPro" id="IPR002067">
    <property type="entry name" value="MCP"/>
</dbReference>
<dbReference type="PANTHER" id="PTHR45760:SF2">
    <property type="entry name" value="FI19922P1-RELATED"/>
    <property type="match status" value="1"/>
</dbReference>
<evidence type="ECO:0000256" key="5">
    <source>
        <dbReference type="ARBA" id="ARBA00022737"/>
    </source>
</evidence>
<keyword evidence="5" id="KW-0677">Repeat</keyword>
<evidence type="ECO:0000256" key="9">
    <source>
        <dbReference type="ARBA" id="ARBA00023136"/>
    </source>
</evidence>